<reference evidence="9 10" key="1">
    <citation type="submission" date="2020-08" db="EMBL/GenBank/DDBJ databases">
        <title>Genomic Encyclopedia of Type Strains, Phase IV (KMG-IV): sequencing the most valuable type-strain genomes for metagenomic binning, comparative biology and taxonomic classification.</title>
        <authorList>
            <person name="Goeker M."/>
        </authorList>
    </citation>
    <scope>NUCLEOTIDE SEQUENCE [LARGE SCALE GENOMIC DNA]</scope>
    <source>
        <strain evidence="9 10">DSM 102850</strain>
    </source>
</reference>
<keyword evidence="3" id="KW-0997">Cell inner membrane</keyword>
<evidence type="ECO:0000256" key="4">
    <source>
        <dbReference type="ARBA" id="ARBA00022692"/>
    </source>
</evidence>
<dbReference type="Proteomes" id="UP000563524">
    <property type="component" value="Unassembled WGS sequence"/>
</dbReference>
<feature type="domain" description="Mce/MlaD" evidence="8">
    <location>
        <begin position="293"/>
        <end position="391"/>
    </location>
</feature>
<dbReference type="InterPro" id="IPR003399">
    <property type="entry name" value="Mce/MlaD"/>
</dbReference>
<feature type="transmembrane region" description="Helical" evidence="7">
    <location>
        <begin position="21"/>
        <end position="39"/>
    </location>
</feature>
<feature type="domain" description="Mce/MlaD" evidence="8">
    <location>
        <begin position="46"/>
        <end position="134"/>
    </location>
</feature>
<dbReference type="GO" id="GO:0005886">
    <property type="term" value="C:plasma membrane"/>
    <property type="evidence" value="ECO:0007669"/>
    <property type="project" value="UniProtKB-SubCell"/>
</dbReference>
<evidence type="ECO:0000259" key="8">
    <source>
        <dbReference type="Pfam" id="PF02470"/>
    </source>
</evidence>
<evidence type="ECO:0000256" key="7">
    <source>
        <dbReference type="SAM" id="Phobius"/>
    </source>
</evidence>
<evidence type="ECO:0000256" key="6">
    <source>
        <dbReference type="ARBA" id="ARBA00023136"/>
    </source>
</evidence>
<gene>
    <name evidence="9" type="ORF">GGQ59_001796</name>
</gene>
<dbReference type="Pfam" id="PF02470">
    <property type="entry name" value="MlaD"/>
    <property type="match status" value="3"/>
</dbReference>
<keyword evidence="6 7" id="KW-0472">Membrane</keyword>
<sequence length="532" mass="56493">MTDEIHPPYPRVSPTRSRPISLVWIAPIAAVIICIWVIWSSAQDRGPLVEITFPSAAGIESGTEIRRNDVPVGEVEDVRLSEDAASVVVSARLDPELEPFLGQTTQFWVVNAQISSAGVSGLETLLSGAYIAVDWEEEARRSARRFEGAVTPPRTPAGTPGVRIVLTAEDAGSVRPGSPLLYRGLEVGRIETRELTDEGEAVRYEAFVEAPYNAYVTPSTRFWNTIGVNISASTSGVSIDVGTLTNILSGAVSFGEVGGALGDPLTQDGETFTLFPSRPEAEESLFASEEEEGVRFVAEFDQSVAGLKTGAPITYLGIRIGTVVDVYLDIAGGLAGDSRTYAVLQFQPRRLGLEGLGPDELRTRFDTFVEEGSRVQLTTGNLLTGALAVRLVSQPDAPTASIDYAASPYPSFPTVPSSTEAIAADVQSILQKVANLPLEDLVANAAAAFAEIDALLGSPAVAEVPADLSEALQAFAQAAEQLEAATGSVSPNSELQVELIDAVREFREAARRIGALAQTLEEQPNALIVGRD</sequence>
<name>A0A840I4R6_9PROT</name>
<organism evidence="9 10">
    <name type="scientific">Parvularcula dongshanensis</name>
    <dbReference type="NCBI Taxonomy" id="1173995"/>
    <lineage>
        <taxon>Bacteria</taxon>
        <taxon>Pseudomonadati</taxon>
        <taxon>Pseudomonadota</taxon>
        <taxon>Alphaproteobacteria</taxon>
        <taxon>Parvularculales</taxon>
        <taxon>Parvularculaceae</taxon>
        <taxon>Parvularcula</taxon>
    </lineage>
</organism>
<dbReference type="RefSeq" id="WP_183817705.1">
    <property type="nucleotide sequence ID" value="NZ_JACHOB010000003.1"/>
</dbReference>
<keyword evidence="4 7" id="KW-0812">Transmembrane</keyword>
<proteinExistence type="predicted"/>
<evidence type="ECO:0000256" key="5">
    <source>
        <dbReference type="ARBA" id="ARBA00022989"/>
    </source>
</evidence>
<feature type="domain" description="Mce/MlaD" evidence="8">
    <location>
        <begin position="161"/>
        <end position="220"/>
    </location>
</feature>
<keyword evidence="10" id="KW-1185">Reference proteome</keyword>
<comment type="caution">
    <text evidence="9">The sequence shown here is derived from an EMBL/GenBank/DDBJ whole genome shotgun (WGS) entry which is preliminary data.</text>
</comment>
<dbReference type="PANTHER" id="PTHR30462">
    <property type="entry name" value="INTERMEMBRANE TRANSPORT PROTEIN PQIB-RELATED"/>
    <property type="match status" value="1"/>
</dbReference>
<evidence type="ECO:0000256" key="3">
    <source>
        <dbReference type="ARBA" id="ARBA00022519"/>
    </source>
</evidence>
<evidence type="ECO:0000256" key="1">
    <source>
        <dbReference type="ARBA" id="ARBA00004533"/>
    </source>
</evidence>
<keyword evidence="2" id="KW-1003">Cell membrane</keyword>
<dbReference type="EMBL" id="JACHOB010000003">
    <property type="protein sequence ID" value="MBB4659271.1"/>
    <property type="molecule type" value="Genomic_DNA"/>
</dbReference>
<evidence type="ECO:0000313" key="10">
    <source>
        <dbReference type="Proteomes" id="UP000563524"/>
    </source>
</evidence>
<comment type="subcellular location">
    <subcellularLocation>
        <location evidence="1">Cell inner membrane</location>
    </subcellularLocation>
</comment>
<dbReference type="InterPro" id="IPR051800">
    <property type="entry name" value="PqiA-PqiB_transport"/>
</dbReference>
<protein>
    <submittedName>
        <fullName evidence="9">Paraquat-inducible protein B</fullName>
    </submittedName>
</protein>
<accession>A0A840I4R6</accession>
<dbReference type="PANTHER" id="PTHR30462:SF0">
    <property type="entry name" value="INTERMEMBRANE TRANSPORT PROTEIN YEBT"/>
    <property type="match status" value="1"/>
</dbReference>
<evidence type="ECO:0000256" key="2">
    <source>
        <dbReference type="ARBA" id="ARBA00022475"/>
    </source>
</evidence>
<evidence type="ECO:0000313" key="9">
    <source>
        <dbReference type="EMBL" id="MBB4659271.1"/>
    </source>
</evidence>
<keyword evidence="5 7" id="KW-1133">Transmembrane helix</keyword>
<dbReference type="AlphaFoldDB" id="A0A840I4R6"/>